<evidence type="ECO:0000256" key="9">
    <source>
        <dbReference type="ARBA" id="ARBA00023163"/>
    </source>
</evidence>
<dbReference type="GO" id="GO:0031490">
    <property type="term" value="F:chromatin DNA binding"/>
    <property type="evidence" value="ECO:0007669"/>
    <property type="project" value="TreeGrafter"/>
</dbReference>
<keyword evidence="3" id="KW-0808">Transferase</keyword>
<evidence type="ECO:0000256" key="2">
    <source>
        <dbReference type="ARBA" id="ARBA00013184"/>
    </source>
</evidence>
<keyword evidence="6 12" id="KW-0862">Zinc</keyword>
<evidence type="ECO:0000256" key="12">
    <source>
        <dbReference type="PROSITE-ProRule" id="PRU00203"/>
    </source>
</evidence>
<dbReference type="GO" id="GO:0005634">
    <property type="term" value="C:nucleus"/>
    <property type="evidence" value="ECO:0007669"/>
    <property type="project" value="UniProtKB-SubCell"/>
</dbReference>
<gene>
    <name evidence="14" type="ORF">MENT_LOCUS20955</name>
</gene>
<dbReference type="GO" id="GO:0008270">
    <property type="term" value="F:zinc ion binding"/>
    <property type="evidence" value="ECO:0007669"/>
    <property type="project" value="UniProtKB-KW"/>
</dbReference>
<sequence>MESPVEEENASSGASSDSRTESIRRCITYLVHACTCRDVDCRTGMCHKMKRVIAHTRTCKRRQSVGADCAVCKQLIALCCYHAKPCKQAKCQVPFCLQIREKMKEKKQSQNRQAEGMVQGMMELQISEGDGINESGAGEALFLPSIYQHYLEEMDIKWEINHLLLWKMILPDDLMKHTVSKEQTIF</sequence>
<dbReference type="SUPFAM" id="SSF57933">
    <property type="entry name" value="TAZ domain"/>
    <property type="match status" value="1"/>
</dbReference>
<dbReference type="Gene3D" id="1.20.1020.10">
    <property type="entry name" value="TAZ domain"/>
    <property type="match status" value="1"/>
</dbReference>
<dbReference type="PROSITE" id="PS50134">
    <property type="entry name" value="ZF_TAZ"/>
    <property type="match status" value="1"/>
</dbReference>
<evidence type="ECO:0000259" key="13">
    <source>
        <dbReference type="PROSITE" id="PS50134"/>
    </source>
</evidence>
<reference evidence="14 15" key="1">
    <citation type="submission" date="2020-08" db="EMBL/GenBank/DDBJ databases">
        <authorList>
            <person name="Koutsovoulos G."/>
            <person name="Danchin GJ E."/>
        </authorList>
    </citation>
    <scope>NUCLEOTIDE SEQUENCE [LARGE SCALE GENOMIC DNA]</scope>
</reference>
<keyword evidence="5 12" id="KW-0863">Zinc-finger</keyword>
<evidence type="ECO:0000256" key="3">
    <source>
        <dbReference type="ARBA" id="ARBA00022679"/>
    </source>
</evidence>
<dbReference type="GO" id="GO:0005667">
    <property type="term" value="C:transcription regulator complex"/>
    <property type="evidence" value="ECO:0007669"/>
    <property type="project" value="TreeGrafter"/>
</dbReference>
<evidence type="ECO:0000256" key="10">
    <source>
        <dbReference type="ARBA" id="ARBA00023242"/>
    </source>
</evidence>
<keyword evidence="8" id="KW-0805">Transcription regulation</keyword>
<dbReference type="GO" id="GO:0045944">
    <property type="term" value="P:positive regulation of transcription by RNA polymerase II"/>
    <property type="evidence" value="ECO:0007669"/>
    <property type="project" value="TreeGrafter"/>
</dbReference>
<evidence type="ECO:0000256" key="6">
    <source>
        <dbReference type="ARBA" id="ARBA00022833"/>
    </source>
</evidence>
<dbReference type="AlphaFoldDB" id="A0A6V7V3Y0"/>
<accession>A0A6V7V3Y0</accession>
<dbReference type="GO" id="GO:0004402">
    <property type="term" value="F:histone acetyltransferase activity"/>
    <property type="evidence" value="ECO:0007669"/>
    <property type="project" value="InterPro"/>
</dbReference>
<dbReference type="GO" id="GO:0003713">
    <property type="term" value="F:transcription coactivator activity"/>
    <property type="evidence" value="ECO:0007669"/>
    <property type="project" value="TreeGrafter"/>
</dbReference>
<comment type="caution">
    <text evidence="14">The sequence shown here is derived from an EMBL/GenBank/DDBJ whole genome shotgun (WGS) entry which is preliminary data.</text>
</comment>
<dbReference type="SMART" id="SM00551">
    <property type="entry name" value="ZnF_TAZ"/>
    <property type="match status" value="1"/>
</dbReference>
<dbReference type="InterPro" id="IPR035898">
    <property type="entry name" value="TAZ_dom_sf"/>
</dbReference>
<evidence type="ECO:0000313" key="15">
    <source>
        <dbReference type="Proteomes" id="UP000580250"/>
    </source>
</evidence>
<dbReference type="OrthoDB" id="5852836at2759"/>
<dbReference type="Proteomes" id="UP000580250">
    <property type="component" value="Unassembled WGS sequence"/>
</dbReference>
<keyword evidence="7" id="KW-0156">Chromatin regulator</keyword>
<dbReference type="InterPro" id="IPR000197">
    <property type="entry name" value="Znf_TAZ"/>
</dbReference>
<evidence type="ECO:0000256" key="1">
    <source>
        <dbReference type="ARBA" id="ARBA00004123"/>
    </source>
</evidence>
<keyword evidence="9" id="KW-0804">Transcription</keyword>
<name>A0A6V7V3Y0_MELEN</name>
<keyword evidence="4 12" id="KW-0479">Metal-binding</keyword>
<comment type="subcellular location">
    <subcellularLocation>
        <location evidence="1">Nucleus</location>
    </subcellularLocation>
</comment>
<protein>
    <recommendedName>
        <fullName evidence="2">histone acetyltransferase</fullName>
        <ecNumber evidence="2">2.3.1.48</ecNumber>
    </recommendedName>
</protein>
<dbReference type="EC" id="2.3.1.48" evidence="2"/>
<dbReference type="InterPro" id="IPR013178">
    <property type="entry name" value="Histone_AcTrfase_Rtt109/CBP"/>
</dbReference>
<dbReference type="GO" id="GO:0000123">
    <property type="term" value="C:histone acetyltransferase complex"/>
    <property type="evidence" value="ECO:0007669"/>
    <property type="project" value="TreeGrafter"/>
</dbReference>
<feature type="domain" description="TAZ-type" evidence="13">
    <location>
        <begin position="16"/>
        <end position="99"/>
    </location>
</feature>
<dbReference type="Pfam" id="PF02135">
    <property type="entry name" value="zf-TAZ"/>
    <property type="match status" value="1"/>
</dbReference>
<dbReference type="PANTHER" id="PTHR13808:SF1">
    <property type="entry name" value="HISTONE ACETYLTRANSFERASE"/>
    <property type="match status" value="1"/>
</dbReference>
<organism evidence="14 15">
    <name type="scientific">Meloidogyne enterolobii</name>
    <name type="common">Root-knot nematode worm</name>
    <name type="synonym">Meloidogyne mayaguensis</name>
    <dbReference type="NCBI Taxonomy" id="390850"/>
    <lineage>
        <taxon>Eukaryota</taxon>
        <taxon>Metazoa</taxon>
        <taxon>Ecdysozoa</taxon>
        <taxon>Nematoda</taxon>
        <taxon>Chromadorea</taxon>
        <taxon>Rhabditida</taxon>
        <taxon>Tylenchina</taxon>
        <taxon>Tylenchomorpha</taxon>
        <taxon>Tylenchoidea</taxon>
        <taxon>Meloidogynidae</taxon>
        <taxon>Meloidogyninae</taxon>
        <taxon>Meloidogyne</taxon>
    </lineage>
</organism>
<evidence type="ECO:0000256" key="7">
    <source>
        <dbReference type="ARBA" id="ARBA00022853"/>
    </source>
</evidence>
<evidence type="ECO:0000256" key="4">
    <source>
        <dbReference type="ARBA" id="ARBA00022723"/>
    </source>
</evidence>
<evidence type="ECO:0000256" key="11">
    <source>
        <dbReference type="ARBA" id="ARBA00048017"/>
    </source>
</evidence>
<dbReference type="PANTHER" id="PTHR13808">
    <property type="entry name" value="CBP/P300-RELATED"/>
    <property type="match status" value="1"/>
</dbReference>
<dbReference type="EMBL" id="CAJEWN010000155">
    <property type="protein sequence ID" value="CAD2169615.1"/>
    <property type="molecule type" value="Genomic_DNA"/>
</dbReference>
<evidence type="ECO:0000256" key="8">
    <source>
        <dbReference type="ARBA" id="ARBA00023015"/>
    </source>
</evidence>
<comment type="catalytic activity">
    <reaction evidence="11">
        <text>L-lysyl-[protein] + acetyl-CoA = N(6)-acetyl-L-lysyl-[protein] + CoA + H(+)</text>
        <dbReference type="Rhea" id="RHEA:45948"/>
        <dbReference type="Rhea" id="RHEA-COMP:9752"/>
        <dbReference type="Rhea" id="RHEA-COMP:10731"/>
        <dbReference type="ChEBI" id="CHEBI:15378"/>
        <dbReference type="ChEBI" id="CHEBI:29969"/>
        <dbReference type="ChEBI" id="CHEBI:57287"/>
        <dbReference type="ChEBI" id="CHEBI:57288"/>
        <dbReference type="ChEBI" id="CHEBI:61930"/>
        <dbReference type="EC" id="2.3.1.48"/>
    </reaction>
</comment>
<evidence type="ECO:0000256" key="5">
    <source>
        <dbReference type="ARBA" id="ARBA00022771"/>
    </source>
</evidence>
<evidence type="ECO:0000313" key="14">
    <source>
        <dbReference type="EMBL" id="CAD2169615.1"/>
    </source>
</evidence>
<keyword evidence="10" id="KW-0539">Nucleus</keyword>
<feature type="zinc finger region" description="TAZ-type" evidence="12">
    <location>
        <begin position="16"/>
        <end position="99"/>
    </location>
</feature>
<proteinExistence type="predicted"/>